<organism evidence="1 2">
    <name type="scientific">Sphaerodactylus townsendi</name>
    <dbReference type="NCBI Taxonomy" id="933632"/>
    <lineage>
        <taxon>Eukaryota</taxon>
        <taxon>Metazoa</taxon>
        <taxon>Chordata</taxon>
        <taxon>Craniata</taxon>
        <taxon>Vertebrata</taxon>
        <taxon>Euteleostomi</taxon>
        <taxon>Lepidosauria</taxon>
        <taxon>Squamata</taxon>
        <taxon>Bifurcata</taxon>
        <taxon>Gekkota</taxon>
        <taxon>Sphaerodactylidae</taxon>
        <taxon>Sphaerodactylus</taxon>
    </lineage>
</organism>
<accession>A0ACB8GBE5</accession>
<protein>
    <submittedName>
        <fullName evidence="1">Uncharacterized protein</fullName>
    </submittedName>
</protein>
<reference evidence="1" key="1">
    <citation type="submission" date="2021-08" db="EMBL/GenBank/DDBJ databases">
        <title>The first chromosome-level gecko genome reveals the dynamic sex chromosomes of Neotropical dwarf geckos (Sphaerodactylidae: Sphaerodactylus).</title>
        <authorList>
            <person name="Pinto B.J."/>
            <person name="Keating S.E."/>
            <person name="Gamble T."/>
        </authorList>
    </citation>
    <scope>NUCLEOTIDE SEQUENCE</scope>
    <source>
        <strain evidence="1">TG3544</strain>
    </source>
</reference>
<evidence type="ECO:0000313" key="1">
    <source>
        <dbReference type="EMBL" id="KAH8016514.1"/>
    </source>
</evidence>
<dbReference type="EMBL" id="CM037614">
    <property type="protein sequence ID" value="KAH8016514.1"/>
    <property type="molecule type" value="Genomic_DNA"/>
</dbReference>
<dbReference type="Proteomes" id="UP000827872">
    <property type="component" value="Linkage Group LG01"/>
</dbReference>
<name>A0ACB8GBE5_9SAUR</name>
<keyword evidence="2" id="KW-1185">Reference proteome</keyword>
<evidence type="ECO:0000313" key="2">
    <source>
        <dbReference type="Proteomes" id="UP000827872"/>
    </source>
</evidence>
<sequence>MQTMSCRWIQFYLVSLFIAEPFTVVHSVYDWMVPRAQLRNMTPGAHLGQCPFPNQSWGRATVGLSLPPSFGTSGTSQAYPAACSLRLNSSITEARIKLSL</sequence>
<gene>
    <name evidence="1" type="ORF">K3G42_018887</name>
</gene>
<comment type="caution">
    <text evidence="1">The sequence shown here is derived from an EMBL/GenBank/DDBJ whole genome shotgun (WGS) entry which is preliminary data.</text>
</comment>
<proteinExistence type="predicted"/>